<dbReference type="EMBL" id="UGQC01000001">
    <property type="protein sequence ID" value="STZ00724.1"/>
    <property type="molecule type" value="Genomic_DNA"/>
</dbReference>
<dbReference type="PANTHER" id="PTHR33840">
    <property type="match status" value="1"/>
</dbReference>
<dbReference type="Pfam" id="PF09994">
    <property type="entry name" value="T6SS_Tle1-like_cat"/>
    <property type="match status" value="1"/>
</dbReference>
<gene>
    <name evidence="3" type="ORF">NCTC7911_02134</name>
</gene>
<evidence type="ECO:0000256" key="1">
    <source>
        <dbReference type="SAM" id="MobiDB-lite"/>
    </source>
</evidence>
<feature type="domain" description="T6SS Phospholipase effector Tle1-like catalytic" evidence="2">
    <location>
        <begin position="195"/>
        <end position="306"/>
    </location>
</feature>
<dbReference type="RefSeq" id="WP_115247956.1">
    <property type="nucleotide sequence ID" value="NZ_UGQC01000001.1"/>
</dbReference>
<dbReference type="Proteomes" id="UP000254107">
    <property type="component" value="Unassembled WGS sequence"/>
</dbReference>
<proteinExistence type="predicted"/>
<dbReference type="AlphaFoldDB" id="A0A378QK85"/>
<evidence type="ECO:0000259" key="2">
    <source>
        <dbReference type="Pfam" id="PF09994"/>
    </source>
</evidence>
<evidence type="ECO:0000313" key="4">
    <source>
        <dbReference type="Proteomes" id="UP000254107"/>
    </source>
</evidence>
<accession>A0A378QK85</accession>
<feature type="compositionally biased region" description="Basic residues" evidence="1">
    <location>
        <begin position="1"/>
        <end position="16"/>
    </location>
</feature>
<organism evidence="3 4">
    <name type="scientific">Moraxella lacunata</name>
    <dbReference type="NCBI Taxonomy" id="477"/>
    <lineage>
        <taxon>Bacteria</taxon>
        <taxon>Pseudomonadati</taxon>
        <taxon>Pseudomonadota</taxon>
        <taxon>Gammaproteobacteria</taxon>
        <taxon>Moraxellales</taxon>
        <taxon>Moraxellaceae</taxon>
        <taxon>Moraxella</taxon>
    </lineage>
</organism>
<name>A0A378QK85_MORLA</name>
<feature type="region of interest" description="Disordered" evidence="1">
    <location>
        <begin position="1"/>
        <end position="25"/>
    </location>
</feature>
<dbReference type="InterPro" id="IPR018712">
    <property type="entry name" value="Tle1-like_cat"/>
</dbReference>
<dbReference type="GeneID" id="302270671"/>
<reference evidence="3 4" key="1">
    <citation type="submission" date="2018-06" db="EMBL/GenBank/DDBJ databases">
        <authorList>
            <consortium name="Pathogen Informatics"/>
            <person name="Doyle S."/>
        </authorList>
    </citation>
    <scope>NUCLEOTIDE SEQUENCE [LARGE SCALE GENOMIC DNA]</scope>
    <source>
        <strain evidence="3 4">NCTC7911</strain>
    </source>
</reference>
<protein>
    <submittedName>
        <fullName evidence="3">Uncharacterized conserved protein</fullName>
    </submittedName>
</protein>
<sequence>MRRSKNAKTNKAKSNKKRLDGSATSNTTKDSFAAVTVDILTLNIFFDGTGNNLYNVKAGTKVNDNASYQNAFSNIARLDYNRRENQSNTLWVYMEGIGTARGVYDPTSKDKKSSGRGDAVKGMAFGAGYYGVTARVNVAFSEIEAEIQRQYQKQIQVTRLVINAFGFSREAVATRHFVNLAKKQPQRFKNLGINKPDAVQINFVGLYDTVSSFGGNFNDDEKDLMLNFAQFNSQVVKPKVFQIVALDEYRENFSITHIKSARDGKFGIEVGINGAHSDIGGGYHAQEFEEYDTEVNQQILRNWLIEKGFYKKFEERYIYVGKDSRRQLSHYHARRTVYRGIHKISLKMMRVALEYAIVGIKFNKTLEPEEAVTGKVQTEMGHFVAKVNQLCQKGWGVHPNIIPLSIKSTSNLPDLRYAHVHWSAKYIKSSVKDTGLKVRLDSNGKPYRRFFNG</sequence>
<keyword evidence="4" id="KW-1185">Reference proteome</keyword>
<evidence type="ECO:0000313" key="3">
    <source>
        <dbReference type="EMBL" id="STZ00724.1"/>
    </source>
</evidence>
<dbReference type="PANTHER" id="PTHR33840:SF1">
    <property type="entry name" value="TLE1 PHOSPHOLIPASE DOMAIN-CONTAINING PROTEIN"/>
    <property type="match status" value="1"/>
</dbReference>